<keyword evidence="2 3" id="KW-0732">Signal</keyword>
<organism evidence="5 6">
    <name type="scientific">Vibrio navarrensis</name>
    <dbReference type="NCBI Taxonomy" id="29495"/>
    <lineage>
        <taxon>Bacteria</taxon>
        <taxon>Pseudomonadati</taxon>
        <taxon>Pseudomonadota</taxon>
        <taxon>Gammaproteobacteria</taxon>
        <taxon>Vibrionales</taxon>
        <taxon>Vibrionaceae</taxon>
        <taxon>Vibrio</taxon>
    </lineage>
</organism>
<dbReference type="EMBL" id="JMCG01000001">
    <property type="protein sequence ID" value="KGK10883.1"/>
    <property type="molecule type" value="Genomic_DNA"/>
</dbReference>
<gene>
    <name evidence="5" type="ORF">EA26_06025</name>
    <name evidence="4" type="ORF">RZY48_002171</name>
</gene>
<evidence type="ECO:0000256" key="3">
    <source>
        <dbReference type="SAM" id="SignalP"/>
    </source>
</evidence>
<dbReference type="EMBL" id="ABNSCA010000004">
    <property type="protein sequence ID" value="ELN6932772.1"/>
    <property type="molecule type" value="Genomic_DNA"/>
</dbReference>
<evidence type="ECO:0000313" key="4">
    <source>
        <dbReference type="EMBL" id="ELN6932772.1"/>
    </source>
</evidence>
<comment type="similarity">
    <text evidence="1">Belongs to the UPF0319 family.</text>
</comment>
<evidence type="ECO:0000313" key="5">
    <source>
        <dbReference type="EMBL" id="KGK10883.1"/>
    </source>
</evidence>
<evidence type="ECO:0000256" key="1">
    <source>
        <dbReference type="ARBA" id="ARBA00008490"/>
    </source>
</evidence>
<evidence type="ECO:0000256" key="2">
    <source>
        <dbReference type="ARBA" id="ARBA00022729"/>
    </source>
</evidence>
<dbReference type="GeneID" id="43682756"/>
<dbReference type="Proteomes" id="UP000029994">
    <property type="component" value="Unassembled WGS sequence"/>
</dbReference>
<dbReference type="InterPro" id="IPR018635">
    <property type="entry name" value="UPF0319"/>
</dbReference>
<keyword evidence="6" id="KW-1185">Reference proteome</keyword>
<dbReference type="AlphaFoldDB" id="A0A099MLL0"/>
<comment type="caution">
    <text evidence="5">The sequence shown here is derived from an EMBL/GenBank/DDBJ whole genome shotgun (WGS) entry which is preliminary data.</text>
</comment>
<dbReference type="PANTHER" id="PTHR38108">
    <property type="entry name" value="UPF0319 PROTEIN YCCT"/>
    <property type="match status" value="1"/>
</dbReference>
<dbReference type="RefSeq" id="WP_052079163.1">
    <property type="nucleotide sequence ID" value="NZ_CAWPVW010000005.1"/>
</dbReference>
<reference evidence="4" key="2">
    <citation type="submission" date="2023-10" db="EMBL/GenBank/DDBJ databases">
        <authorList>
            <consortium name="PulseNet: The National Subtyping Network for Foodborne Disease Surveillance"/>
        </authorList>
    </citation>
    <scope>NUCLEOTIDE SEQUENCE</scope>
    <source>
        <strain evidence="4">PNUSAV004886</strain>
    </source>
</reference>
<feature type="chain" id="PRO_5001950854" evidence="3">
    <location>
        <begin position="22"/>
        <end position="220"/>
    </location>
</feature>
<protein>
    <submittedName>
        <fullName evidence="4">DUF2057 family protein</fullName>
    </submittedName>
</protein>
<evidence type="ECO:0000313" key="6">
    <source>
        <dbReference type="Proteomes" id="UP000029994"/>
    </source>
</evidence>
<dbReference type="Pfam" id="PF09829">
    <property type="entry name" value="DUF2057"/>
    <property type="match status" value="1"/>
</dbReference>
<proteinExistence type="inferred from homology"/>
<reference evidence="5 6" key="1">
    <citation type="submission" date="2014-04" db="EMBL/GenBank/DDBJ databases">
        <title>Genome sequencing of Vibrio navarrensis strains.</title>
        <authorList>
            <person name="Gladney L.M."/>
            <person name="Katz L.S."/>
            <person name="Marino-Ramirez L."/>
            <person name="Jordan I.K."/>
        </authorList>
    </citation>
    <scope>NUCLEOTIDE SEQUENCE [LARGE SCALE GENOMIC DNA]</scope>
    <source>
        <strain evidence="5 6">ATCC 51183</strain>
    </source>
</reference>
<dbReference type="Proteomes" id="UP001253463">
    <property type="component" value="Unassembled WGS sequence"/>
</dbReference>
<name>A0A099MLL0_9VIBR</name>
<dbReference type="eggNOG" id="COG3110">
    <property type="taxonomic scope" value="Bacteria"/>
</dbReference>
<feature type="signal peptide" evidence="3">
    <location>
        <begin position="1"/>
        <end position="21"/>
    </location>
</feature>
<accession>A0A099MLL0</accession>
<dbReference type="PANTHER" id="PTHR38108:SF1">
    <property type="entry name" value="UPF0319 PROTEIN YCCT"/>
    <property type="match status" value="1"/>
</dbReference>
<sequence>MTKTPLFLTVFAVMTSNIALAKDTKMNSTFVEVVTRQGVDLQVLNGRNSDELNQPLILFNEINQLVVRVDQTVGRGDNRSHFTSAPYIIDFEIDGTGELVVDIPRADTLDVAEQLFSQASIDWIVTFNGERIKYNQYKLPGKKGMFPYSNLLQQVEKYNATQGIRFVDGQRITMKDEDYPMVSSSEEDVSLQPKLLRAQEAYLYLSESERQSFKAWLNDQ</sequence>